<dbReference type="Proteomes" id="UP000184073">
    <property type="component" value="Unassembled WGS sequence"/>
</dbReference>
<dbReference type="RefSeq" id="XP_040670612.1">
    <property type="nucleotide sequence ID" value="XM_040810453.1"/>
</dbReference>
<dbReference type="EMBL" id="KV878132">
    <property type="protein sequence ID" value="OJJ04850.1"/>
    <property type="molecule type" value="Genomic_DNA"/>
</dbReference>
<proteinExistence type="predicted"/>
<dbReference type="OrthoDB" id="10485817at2759"/>
<protein>
    <submittedName>
        <fullName evidence="2">Uncharacterized protein</fullName>
    </submittedName>
</protein>
<accession>A0A1L9PTI3</accession>
<dbReference type="AlphaFoldDB" id="A0A1L9PTI3"/>
<gene>
    <name evidence="2" type="ORF">ASPVEDRAFT_31282</name>
</gene>
<organism evidence="2 3">
    <name type="scientific">Aspergillus versicolor CBS 583.65</name>
    <dbReference type="NCBI Taxonomy" id="1036611"/>
    <lineage>
        <taxon>Eukaryota</taxon>
        <taxon>Fungi</taxon>
        <taxon>Dikarya</taxon>
        <taxon>Ascomycota</taxon>
        <taxon>Pezizomycotina</taxon>
        <taxon>Eurotiomycetes</taxon>
        <taxon>Eurotiomycetidae</taxon>
        <taxon>Eurotiales</taxon>
        <taxon>Aspergillaceae</taxon>
        <taxon>Aspergillus</taxon>
        <taxon>Aspergillus subgen. Nidulantes</taxon>
    </lineage>
</organism>
<evidence type="ECO:0000256" key="1">
    <source>
        <dbReference type="SAM" id="MobiDB-lite"/>
    </source>
</evidence>
<reference evidence="3" key="1">
    <citation type="journal article" date="2017" name="Genome Biol.">
        <title>Comparative genomics reveals high biological diversity and specific adaptations in the industrially and medically important fungal genus Aspergillus.</title>
        <authorList>
            <person name="de Vries R.P."/>
            <person name="Riley R."/>
            <person name="Wiebenga A."/>
            <person name="Aguilar-Osorio G."/>
            <person name="Amillis S."/>
            <person name="Uchima C.A."/>
            <person name="Anderluh G."/>
            <person name="Asadollahi M."/>
            <person name="Askin M."/>
            <person name="Barry K."/>
            <person name="Battaglia E."/>
            <person name="Bayram O."/>
            <person name="Benocci T."/>
            <person name="Braus-Stromeyer S.A."/>
            <person name="Caldana C."/>
            <person name="Canovas D."/>
            <person name="Cerqueira G.C."/>
            <person name="Chen F."/>
            <person name="Chen W."/>
            <person name="Choi C."/>
            <person name="Clum A."/>
            <person name="Dos Santos R.A."/>
            <person name="Damasio A.R."/>
            <person name="Diallinas G."/>
            <person name="Emri T."/>
            <person name="Fekete E."/>
            <person name="Flipphi M."/>
            <person name="Freyberg S."/>
            <person name="Gallo A."/>
            <person name="Gournas C."/>
            <person name="Habgood R."/>
            <person name="Hainaut M."/>
            <person name="Harispe M.L."/>
            <person name="Henrissat B."/>
            <person name="Hilden K.S."/>
            <person name="Hope R."/>
            <person name="Hossain A."/>
            <person name="Karabika E."/>
            <person name="Karaffa L."/>
            <person name="Karanyi Z."/>
            <person name="Krasevec N."/>
            <person name="Kuo A."/>
            <person name="Kusch H."/>
            <person name="LaButti K."/>
            <person name="Lagendijk E.L."/>
            <person name="Lapidus A."/>
            <person name="Levasseur A."/>
            <person name="Lindquist E."/>
            <person name="Lipzen A."/>
            <person name="Logrieco A.F."/>
            <person name="MacCabe A."/>
            <person name="Maekelae M.R."/>
            <person name="Malavazi I."/>
            <person name="Melin P."/>
            <person name="Meyer V."/>
            <person name="Mielnichuk N."/>
            <person name="Miskei M."/>
            <person name="Molnar A.P."/>
            <person name="Mule G."/>
            <person name="Ngan C.Y."/>
            <person name="Orejas M."/>
            <person name="Orosz E."/>
            <person name="Ouedraogo J.P."/>
            <person name="Overkamp K.M."/>
            <person name="Park H.-S."/>
            <person name="Perrone G."/>
            <person name="Piumi F."/>
            <person name="Punt P.J."/>
            <person name="Ram A.F."/>
            <person name="Ramon A."/>
            <person name="Rauscher S."/>
            <person name="Record E."/>
            <person name="Riano-Pachon D.M."/>
            <person name="Robert V."/>
            <person name="Roehrig J."/>
            <person name="Ruller R."/>
            <person name="Salamov A."/>
            <person name="Salih N.S."/>
            <person name="Samson R.A."/>
            <person name="Sandor E."/>
            <person name="Sanguinetti M."/>
            <person name="Schuetze T."/>
            <person name="Sepcic K."/>
            <person name="Shelest E."/>
            <person name="Sherlock G."/>
            <person name="Sophianopoulou V."/>
            <person name="Squina F.M."/>
            <person name="Sun H."/>
            <person name="Susca A."/>
            <person name="Todd R.B."/>
            <person name="Tsang A."/>
            <person name="Unkles S.E."/>
            <person name="van de Wiele N."/>
            <person name="van Rossen-Uffink D."/>
            <person name="Oliveira J.V."/>
            <person name="Vesth T.C."/>
            <person name="Visser J."/>
            <person name="Yu J.-H."/>
            <person name="Zhou M."/>
            <person name="Andersen M.R."/>
            <person name="Archer D.B."/>
            <person name="Baker S.E."/>
            <person name="Benoit I."/>
            <person name="Brakhage A.A."/>
            <person name="Braus G.H."/>
            <person name="Fischer R."/>
            <person name="Frisvad J.C."/>
            <person name="Goldman G.H."/>
            <person name="Houbraken J."/>
            <person name="Oakley B."/>
            <person name="Pocsi I."/>
            <person name="Scazzocchio C."/>
            <person name="Seiboth B."/>
            <person name="vanKuyk P.A."/>
            <person name="Wortman J."/>
            <person name="Dyer P.S."/>
            <person name="Grigoriev I.V."/>
        </authorList>
    </citation>
    <scope>NUCLEOTIDE SEQUENCE [LARGE SCALE GENOMIC DNA]</scope>
    <source>
        <strain evidence="3">CBS 583.65</strain>
    </source>
</reference>
<dbReference type="GeneID" id="63725964"/>
<name>A0A1L9PTI3_ASPVE</name>
<dbReference type="VEuPathDB" id="FungiDB:ASPVEDRAFT_31282"/>
<keyword evidence="3" id="KW-1185">Reference proteome</keyword>
<sequence length="243" mass="26874">MQQEDRPKADLRRLMGRRRGNDSGRWAVERADSELLDDDRTQSAISNQHPSGIRIPSLTTNSVKRSKESNTISSCRSARQEARFEPWQPCKAATEDYVQLLMGLDRRRLTVGAVWPAGVRMQPHFGVKLSNFGRRSLVPTLLPSVSLLIHDRRVVSSSLGDQDKQGGKTVLGMEVPPFPSSSTKPLEPGGSSGLGSGQAWRGHQEGNLGTISIRCILRLGAKSLRDQPAAFVSEPEIIIEWKR</sequence>
<evidence type="ECO:0000313" key="2">
    <source>
        <dbReference type="EMBL" id="OJJ04850.1"/>
    </source>
</evidence>
<evidence type="ECO:0000313" key="3">
    <source>
        <dbReference type="Proteomes" id="UP000184073"/>
    </source>
</evidence>
<feature type="region of interest" description="Disordered" evidence="1">
    <location>
        <begin position="158"/>
        <end position="201"/>
    </location>
</feature>
<feature type="region of interest" description="Disordered" evidence="1">
    <location>
        <begin position="1"/>
        <end position="26"/>
    </location>
</feature>